<dbReference type="Gene3D" id="3.40.50.300">
    <property type="entry name" value="P-loop containing nucleotide triphosphate hydrolases"/>
    <property type="match status" value="1"/>
</dbReference>
<dbReference type="Proteomes" id="UP000216352">
    <property type="component" value="Unassembled WGS sequence"/>
</dbReference>
<dbReference type="InterPro" id="IPR027417">
    <property type="entry name" value="P-loop_NTPase"/>
</dbReference>
<protein>
    <recommendedName>
        <fullName evidence="3">Terminase</fullName>
    </recommendedName>
</protein>
<accession>A0A261FUS6</accession>
<evidence type="ECO:0000313" key="2">
    <source>
        <dbReference type="Proteomes" id="UP000216352"/>
    </source>
</evidence>
<evidence type="ECO:0008006" key="3">
    <source>
        <dbReference type="Google" id="ProtNLM"/>
    </source>
</evidence>
<proteinExistence type="predicted"/>
<comment type="caution">
    <text evidence="1">The sequence shown here is derived from an EMBL/GenBank/DDBJ whole genome shotgun (WGS) entry which is preliminary data.</text>
</comment>
<keyword evidence="2" id="KW-1185">Reference proteome</keyword>
<dbReference type="EMBL" id="MWWX01000004">
    <property type="protein sequence ID" value="OZG62683.1"/>
    <property type="molecule type" value="Genomic_DNA"/>
</dbReference>
<dbReference type="RefSeq" id="WP_072725739.1">
    <property type="nucleotide sequence ID" value="NZ_BDIS01000016.1"/>
</dbReference>
<organism evidence="1 2">
    <name type="scientific">Bifidobacterium lemurum</name>
    <dbReference type="NCBI Taxonomy" id="1603886"/>
    <lineage>
        <taxon>Bacteria</taxon>
        <taxon>Bacillati</taxon>
        <taxon>Actinomycetota</taxon>
        <taxon>Actinomycetes</taxon>
        <taxon>Bifidobacteriales</taxon>
        <taxon>Bifidobacteriaceae</taxon>
        <taxon>Bifidobacterium</taxon>
    </lineage>
</organism>
<dbReference type="AlphaFoldDB" id="A0A261FUS6"/>
<dbReference type="STRING" id="1603886.GCA_001895165_01305"/>
<name>A0A261FUS6_9BIFI</name>
<gene>
    <name evidence="1" type="ORF">BLEM_0600</name>
</gene>
<evidence type="ECO:0000313" key="1">
    <source>
        <dbReference type="EMBL" id="OZG62683.1"/>
    </source>
</evidence>
<reference evidence="1 2" key="1">
    <citation type="journal article" date="2017" name="BMC Genomics">
        <title>Comparative genomic and phylogenomic analyses of the Bifidobacteriaceae family.</title>
        <authorList>
            <person name="Lugli G.A."/>
            <person name="Milani C."/>
            <person name="Turroni F."/>
            <person name="Duranti S."/>
            <person name="Mancabelli L."/>
            <person name="Mangifesta M."/>
            <person name="Ferrario C."/>
            <person name="Modesto M."/>
            <person name="Mattarelli P."/>
            <person name="Jiri K."/>
            <person name="van Sinderen D."/>
            <person name="Ventura M."/>
        </authorList>
    </citation>
    <scope>NUCLEOTIDE SEQUENCE [LARGE SCALE GENOMIC DNA]</scope>
    <source>
        <strain evidence="1 2">DSM 28807</strain>
    </source>
</reference>
<sequence>MRHEAEPRYLTPRDESLDTDGGAVAAVSEALGHPLLPWQRLVADIAGEYRVEDGRKILTHPRVIVTVPRQAGKTTLDEARHIRSLLMGPNRMGWYIAQRGMDATARFKQVVKDIQKSPALAPLLADVKYSAGDMGLTLANGSVFRPSPPTDSAGHGFQGDMITLDEAWAFDAKTGQALLQAFVPTTITRLQLMGQQPQLVIMSTEGTADSTFLNPMLTECRRGLAPKSWAFIDYGLGLDDDPEDLDAVWRSHPGAGHLFNRRQLQGFRDEFKGSPTGWRRAFCNIRDDGSNERVYTQDLWDISSCEPIDLDGLEPGTFAFGVAVDIDQSATSVAVAHNGKDGLRAGMVRVLPGTAGALELLADLSDRYHAPIALDPKGPTAPLADRLRHDGVCRLADLPATELGMTGLTYLEMLRQGTAFHAPDERLDQSVAVAVRRWAGDTWYLDRRQSPGDVSPIEAVQLAAWAALHPPKRVRMMLF</sequence>